<organism evidence="1 2">
    <name type="scientific">Crocosphaera watsonii WH 0003</name>
    <dbReference type="NCBI Taxonomy" id="423471"/>
    <lineage>
        <taxon>Bacteria</taxon>
        <taxon>Bacillati</taxon>
        <taxon>Cyanobacteriota</taxon>
        <taxon>Cyanophyceae</taxon>
        <taxon>Oscillatoriophycideae</taxon>
        <taxon>Chroococcales</taxon>
        <taxon>Aphanothecaceae</taxon>
        <taxon>Crocosphaera</taxon>
    </lineage>
</organism>
<gene>
    <name evidence="1" type="ORF">CWATWH0003_2886</name>
</gene>
<dbReference type="SUPFAM" id="SSF52833">
    <property type="entry name" value="Thioredoxin-like"/>
    <property type="match status" value="1"/>
</dbReference>
<comment type="caution">
    <text evidence="1">The sequence shown here is derived from an EMBL/GenBank/DDBJ whole genome shotgun (WGS) entry which is preliminary data.</text>
</comment>
<evidence type="ECO:0008006" key="3">
    <source>
        <dbReference type="Google" id="ProtNLM"/>
    </source>
</evidence>
<dbReference type="CDD" id="cd02980">
    <property type="entry name" value="TRX_Fd_family"/>
    <property type="match status" value="1"/>
</dbReference>
<dbReference type="InterPro" id="IPR036249">
    <property type="entry name" value="Thioredoxin-like_sf"/>
</dbReference>
<dbReference type="GeneID" id="88766509"/>
<name>G5J5Y1_CROWT</name>
<dbReference type="RefSeq" id="WP_007305828.1">
    <property type="nucleotide sequence ID" value="NZ_AESD01000434.1"/>
</dbReference>
<evidence type="ECO:0000313" key="1">
    <source>
        <dbReference type="EMBL" id="EHJ12373.1"/>
    </source>
</evidence>
<evidence type="ECO:0000313" key="2">
    <source>
        <dbReference type="Proteomes" id="UP000003477"/>
    </source>
</evidence>
<dbReference type="Proteomes" id="UP000003477">
    <property type="component" value="Unassembled WGS sequence"/>
</dbReference>
<dbReference type="Gene3D" id="3.40.30.10">
    <property type="entry name" value="Glutaredoxin"/>
    <property type="match status" value="1"/>
</dbReference>
<reference evidence="1 2" key="1">
    <citation type="journal article" date="2011" name="Front. Microbiol.">
        <title>Two Strains of Crocosphaera watsonii with Highly Conserved Genomes are Distinguished by Strain-Specific Features.</title>
        <authorList>
            <person name="Bench S.R."/>
            <person name="Ilikchyan I.N."/>
            <person name="Tripp H.J."/>
            <person name="Zehr J.P."/>
        </authorList>
    </citation>
    <scope>NUCLEOTIDE SEQUENCE [LARGE SCALE GENOMIC DNA]</scope>
    <source>
        <strain evidence="1 2">WH 0003</strain>
    </source>
</reference>
<dbReference type="AlphaFoldDB" id="G5J5Y1"/>
<dbReference type="EMBL" id="AESD01000434">
    <property type="protein sequence ID" value="EHJ12373.1"/>
    <property type="molecule type" value="Genomic_DNA"/>
</dbReference>
<dbReference type="PATRIC" id="fig|423471.3.peg.2709"/>
<protein>
    <recommendedName>
        <fullName evidence="3">NADH:ubiquinone oxidoreductase, NADH-binding (51 kD) subunit</fullName>
    </recommendedName>
</protein>
<sequence length="197" mass="21948">MSSIHSSEIIPFQLQGKFVGFIYKSNGQAKSLILAVGERELRIKIDKSLQDTHFLNLLPGDWISITGEQEFKKEKFTKLKLKAYEIDRLSCDVKCNPQEETNAMGKGKACAKKGKILICNKSDCAKRGGKKLYGVLEKTISNLGLEKHVTIQKTGCQKRCGKAPNMILMPGRSKHSKPNPKNIAGLLEEHYITSGKK</sequence>
<accession>G5J5Y1</accession>
<proteinExistence type="predicted"/>